<gene>
    <name evidence="5" type="ORF">Q75_13710</name>
</gene>
<sequence length="228" mass="25803">MQGCLLIHGFTGSPYEVEPLAEFLRKKTDWNVKSITLPGHGDELNLRGVTSDKWIEAAEEGVEELLQSCDKVYVIGFSMGGLLASYLAYQYPVEKLVLLSAAAYYVNPKQLLKDTKEMIRDGMRGQLVDNELFIRYKNKIGATPISATLQFRRVVRKVRPLLKEVEVPTLIAQGLVDGIVPPKSAKYLYEQISATQKEVFYSPVAKHLICHSEDCDELFERVFIFLNQ</sequence>
<dbReference type="EMBL" id="LDYG01000046">
    <property type="protein sequence ID" value="KUP04887.1"/>
    <property type="molecule type" value="Genomic_DNA"/>
</dbReference>
<dbReference type="GO" id="GO:0016020">
    <property type="term" value="C:membrane"/>
    <property type="evidence" value="ECO:0007669"/>
    <property type="project" value="TreeGrafter"/>
</dbReference>
<dbReference type="OrthoDB" id="9786110at2"/>
<dbReference type="AlphaFoldDB" id="A0A147K5I4"/>
<protein>
    <submittedName>
        <fullName evidence="5">Carboxylesterase</fullName>
    </submittedName>
</protein>
<feature type="binding site" evidence="3">
    <location>
        <position position="10"/>
    </location>
    <ligand>
        <name>substrate</name>
    </ligand>
</feature>
<dbReference type="PIRSF" id="PIRSF017388">
    <property type="entry name" value="Esterase_lipase"/>
    <property type="match status" value="1"/>
</dbReference>
<name>A0A147K5I4_9BACI</name>
<dbReference type="Pfam" id="PF12146">
    <property type="entry name" value="Hydrolase_4"/>
    <property type="match status" value="1"/>
</dbReference>
<evidence type="ECO:0000256" key="3">
    <source>
        <dbReference type="PIRSR" id="PIRSR017388-2"/>
    </source>
</evidence>
<evidence type="ECO:0000259" key="4">
    <source>
        <dbReference type="Pfam" id="PF12146"/>
    </source>
</evidence>
<accession>A0A147K5I4</accession>
<feature type="active site" description="Charge relay system" evidence="2">
    <location>
        <position position="207"/>
    </location>
</feature>
<dbReference type="InterPro" id="IPR012354">
    <property type="entry name" value="Esterase_lipase"/>
</dbReference>
<comment type="caution">
    <text evidence="5">The sequence shown here is derived from an EMBL/GenBank/DDBJ whole genome shotgun (WGS) entry which is preliminary data.</text>
</comment>
<dbReference type="InterPro" id="IPR022742">
    <property type="entry name" value="Hydrolase_4"/>
</dbReference>
<dbReference type="Proteomes" id="UP000074108">
    <property type="component" value="Unassembled WGS sequence"/>
</dbReference>
<feature type="binding site" evidence="3">
    <location>
        <position position="79"/>
    </location>
    <ligand>
        <name>substrate</name>
    </ligand>
</feature>
<evidence type="ECO:0000256" key="1">
    <source>
        <dbReference type="ARBA" id="ARBA00022801"/>
    </source>
</evidence>
<dbReference type="InterPro" id="IPR029058">
    <property type="entry name" value="AB_hydrolase_fold"/>
</dbReference>
<dbReference type="GO" id="GO:0052689">
    <property type="term" value="F:carboxylic ester hydrolase activity"/>
    <property type="evidence" value="ECO:0007669"/>
    <property type="project" value="InterPro"/>
</dbReference>
<proteinExistence type="predicted"/>
<keyword evidence="1" id="KW-0378">Hydrolase</keyword>
<dbReference type="PATRIC" id="fig|1150625.3.peg.2876"/>
<evidence type="ECO:0000313" key="6">
    <source>
        <dbReference type="Proteomes" id="UP000074108"/>
    </source>
</evidence>
<evidence type="ECO:0000313" key="5">
    <source>
        <dbReference type="EMBL" id="KUP04887.1"/>
    </source>
</evidence>
<dbReference type="PANTHER" id="PTHR43798:SF31">
    <property type="entry name" value="AB HYDROLASE SUPERFAMILY PROTEIN YCLE"/>
    <property type="match status" value="1"/>
</dbReference>
<dbReference type="InterPro" id="IPR050266">
    <property type="entry name" value="AB_hydrolase_sf"/>
</dbReference>
<feature type="active site" description="Nucleophile" evidence="2">
    <location>
        <position position="78"/>
    </location>
</feature>
<dbReference type="RefSeq" id="WP_059351682.1">
    <property type="nucleotide sequence ID" value="NZ_LDYG01000046.1"/>
</dbReference>
<dbReference type="Gene3D" id="3.40.50.1820">
    <property type="entry name" value="alpha/beta hydrolase"/>
    <property type="match status" value="1"/>
</dbReference>
<evidence type="ECO:0000256" key="2">
    <source>
        <dbReference type="PIRSR" id="PIRSR017388-1"/>
    </source>
</evidence>
<feature type="domain" description="Serine aminopeptidase S33" evidence="4">
    <location>
        <begin position="4"/>
        <end position="211"/>
    </location>
</feature>
<reference evidence="5 6" key="1">
    <citation type="journal article" date="2016" name="Front. Microbiol.">
        <title>Microevolution Analysis of Bacillus coahuilensis Unveils Differences in Phosphorus Acquisition Strategies and Their Regulation.</title>
        <authorList>
            <person name="Gomez-Lunar Z."/>
            <person name="Hernandez-Gonzalez I."/>
            <person name="Rodriguez-Torres M.D."/>
            <person name="Souza V."/>
            <person name="Olmedo-Alvarez G."/>
        </authorList>
    </citation>
    <scope>NUCLEOTIDE SEQUENCE [LARGE SCALE GENOMIC DNA]</scope>
    <source>
        <strain evidence="6">p1.1.43</strain>
    </source>
</reference>
<keyword evidence="6" id="KW-1185">Reference proteome</keyword>
<dbReference type="PANTHER" id="PTHR43798">
    <property type="entry name" value="MONOACYLGLYCEROL LIPASE"/>
    <property type="match status" value="1"/>
</dbReference>
<dbReference type="SUPFAM" id="SSF53474">
    <property type="entry name" value="alpha/beta-Hydrolases"/>
    <property type="match status" value="1"/>
</dbReference>
<feature type="active site" description="Charge relay system" evidence="2">
    <location>
        <position position="177"/>
    </location>
</feature>
<organism evidence="5 6">
    <name type="scientific">Bacillus coahuilensis p1.1.43</name>
    <dbReference type="NCBI Taxonomy" id="1150625"/>
    <lineage>
        <taxon>Bacteria</taxon>
        <taxon>Bacillati</taxon>
        <taxon>Bacillota</taxon>
        <taxon>Bacilli</taxon>
        <taxon>Bacillales</taxon>
        <taxon>Bacillaceae</taxon>
        <taxon>Bacillus</taxon>
    </lineage>
</organism>
<dbReference type="STRING" id="1150625.Q75_13710"/>